<name>A0A1G4BRK3_9PEZI</name>
<evidence type="ECO:0000256" key="1">
    <source>
        <dbReference type="SAM" id="MobiDB-lite"/>
    </source>
</evidence>
<dbReference type="STRING" id="1209926.A0A1G4BRK3"/>
<keyword evidence="2" id="KW-0732">Signal</keyword>
<dbReference type="PANTHER" id="PTHR39602">
    <property type="entry name" value="ACW-9"/>
    <property type="match status" value="1"/>
</dbReference>
<comment type="caution">
    <text evidence="3">The sequence shown here is derived from an EMBL/GenBank/DDBJ whole genome shotgun (WGS) entry which is preliminary data.</text>
</comment>
<evidence type="ECO:0000313" key="3">
    <source>
        <dbReference type="EMBL" id="OHF03907.1"/>
    </source>
</evidence>
<proteinExistence type="predicted"/>
<feature type="signal peptide" evidence="2">
    <location>
        <begin position="1"/>
        <end position="16"/>
    </location>
</feature>
<reference evidence="3 4" key="1">
    <citation type="submission" date="2016-09" db="EMBL/GenBank/DDBJ databases">
        <authorList>
            <person name="Capua I."/>
            <person name="De Benedictis P."/>
            <person name="Joannis T."/>
            <person name="Lombin L.H."/>
            <person name="Cattoli G."/>
        </authorList>
    </citation>
    <scope>NUCLEOTIDE SEQUENCE [LARGE SCALE GENOMIC DNA]</scope>
    <source>
        <strain evidence="3 4">IMI 309357</strain>
    </source>
</reference>
<feature type="region of interest" description="Disordered" evidence="1">
    <location>
        <begin position="273"/>
        <end position="294"/>
    </location>
</feature>
<evidence type="ECO:0008006" key="5">
    <source>
        <dbReference type="Google" id="ProtNLM"/>
    </source>
</evidence>
<dbReference type="GeneID" id="34553936"/>
<accession>A0A1G4BRK3</accession>
<dbReference type="RefSeq" id="XP_022481043.1">
    <property type="nucleotide sequence ID" value="XM_022612426.1"/>
</dbReference>
<sequence length="294" mass="30412">MNKIVFVLAMASAAAAAPLNARQDVCEDAYNACVDAGTAEVACSCTLTACLGEDNARNREYCASATANLTQPTPTGIPGGCNPAHPGSCPSSYFTYTTAFAAATASVTVTANPAPVFTSIPGIPGGCNPAHPGSCPSNYFTYPTAVPTPTPTPTPGSGGTPPVYPNPTPVDHKTWTIKDLIRYCGVQNDGCDYNFAIETDDETERCTIIREPGSNAATESWSDQPCTSGSNFTVSCGYVAEPGPAFAVITVVYGKEIAWFGVPDINGKPVTTAPSSPFGSGQFGDLGPEQVYTY</sequence>
<gene>
    <name evidence="3" type="ORF">CORC01_00769</name>
</gene>
<keyword evidence="4" id="KW-1185">Reference proteome</keyword>
<dbReference type="PANTHER" id="PTHR39602:SF2">
    <property type="entry name" value="ACW-9"/>
    <property type="match status" value="1"/>
</dbReference>
<feature type="chain" id="PRO_5009603242" description="Extracellular membrane protein CFEM domain-containing protein" evidence="2">
    <location>
        <begin position="17"/>
        <end position="294"/>
    </location>
</feature>
<dbReference type="EMBL" id="MJBS01000004">
    <property type="protein sequence ID" value="OHF03907.1"/>
    <property type="molecule type" value="Genomic_DNA"/>
</dbReference>
<organism evidence="3 4">
    <name type="scientific">Colletotrichum orchidophilum</name>
    <dbReference type="NCBI Taxonomy" id="1209926"/>
    <lineage>
        <taxon>Eukaryota</taxon>
        <taxon>Fungi</taxon>
        <taxon>Dikarya</taxon>
        <taxon>Ascomycota</taxon>
        <taxon>Pezizomycotina</taxon>
        <taxon>Sordariomycetes</taxon>
        <taxon>Hypocreomycetidae</taxon>
        <taxon>Glomerellales</taxon>
        <taxon>Glomerellaceae</taxon>
        <taxon>Colletotrichum</taxon>
    </lineage>
</organism>
<protein>
    <recommendedName>
        <fullName evidence="5">Extracellular membrane protein CFEM domain-containing protein</fullName>
    </recommendedName>
</protein>
<evidence type="ECO:0000256" key="2">
    <source>
        <dbReference type="SAM" id="SignalP"/>
    </source>
</evidence>
<feature type="region of interest" description="Disordered" evidence="1">
    <location>
        <begin position="148"/>
        <end position="167"/>
    </location>
</feature>
<evidence type="ECO:0000313" key="4">
    <source>
        <dbReference type="Proteomes" id="UP000176998"/>
    </source>
</evidence>
<dbReference type="OrthoDB" id="3836772at2759"/>
<dbReference type="Proteomes" id="UP000176998">
    <property type="component" value="Unassembled WGS sequence"/>
</dbReference>
<dbReference type="AlphaFoldDB" id="A0A1G4BRK3"/>